<dbReference type="AlphaFoldDB" id="A0A381PQ87"/>
<accession>A0A381PQ87</accession>
<reference evidence="1" key="1">
    <citation type="submission" date="2018-05" db="EMBL/GenBank/DDBJ databases">
        <authorList>
            <person name="Lanie J.A."/>
            <person name="Ng W.-L."/>
            <person name="Kazmierczak K.M."/>
            <person name="Andrzejewski T.M."/>
            <person name="Davidsen T.M."/>
            <person name="Wayne K.J."/>
            <person name="Tettelin H."/>
            <person name="Glass J.I."/>
            <person name="Rusch D."/>
            <person name="Podicherti R."/>
            <person name="Tsui H.-C.T."/>
            <person name="Winkler M.E."/>
        </authorList>
    </citation>
    <scope>NUCLEOTIDE SEQUENCE</scope>
</reference>
<gene>
    <name evidence="1" type="ORF">METZ01_LOCUS21111</name>
</gene>
<name>A0A381PQ87_9ZZZZ</name>
<evidence type="ECO:0000313" key="1">
    <source>
        <dbReference type="EMBL" id="SUZ68257.1"/>
    </source>
</evidence>
<dbReference type="EMBL" id="UINC01001035">
    <property type="protein sequence ID" value="SUZ68257.1"/>
    <property type="molecule type" value="Genomic_DNA"/>
</dbReference>
<sequence>MVSGDVLPIEHAANEIIQRKSLLKMNFVWFSVWTIRWNDLPNWYLLLIPRS</sequence>
<organism evidence="1">
    <name type="scientific">marine metagenome</name>
    <dbReference type="NCBI Taxonomy" id="408172"/>
    <lineage>
        <taxon>unclassified sequences</taxon>
        <taxon>metagenomes</taxon>
        <taxon>ecological metagenomes</taxon>
    </lineage>
</organism>
<proteinExistence type="predicted"/>
<protein>
    <submittedName>
        <fullName evidence="1">Uncharacterized protein</fullName>
    </submittedName>
</protein>